<name>A0A1D7SKI5_9CAUD</name>
<accession>A0A1D7SKI5</accession>
<sequence>MEKITVLMENHSEKNANVDQFAARRILTNHNLKSEGTRIGTLIAPNSMTEIMDYPEYDDSYEYDIENDCSFESE</sequence>
<proteinExistence type="predicted"/>
<evidence type="ECO:0000313" key="1">
    <source>
        <dbReference type="EMBL" id="AOO14245.1"/>
    </source>
</evidence>
<organism evidence="1 2">
    <name type="scientific">Cyanophage S-RIM14</name>
    <dbReference type="NCBI Taxonomy" id="1278423"/>
    <lineage>
        <taxon>Viruses</taxon>
        <taxon>Duplodnaviria</taxon>
        <taxon>Heunggongvirae</taxon>
        <taxon>Uroviricota</taxon>
        <taxon>Caudoviricetes</taxon>
        <taxon>Pantevenvirales</taxon>
        <taxon>Kyanoviridae</taxon>
        <taxon>Ahtivirus</taxon>
        <taxon>Ahtivirus sagseatwo</taxon>
    </lineage>
</organism>
<protein>
    <submittedName>
        <fullName evidence="1">Uncharacterized protein</fullName>
    </submittedName>
</protein>
<evidence type="ECO:0000313" key="2">
    <source>
        <dbReference type="Proteomes" id="UP000223711"/>
    </source>
</evidence>
<dbReference type="Proteomes" id="UP000223711">
    <property type="component" value="Segment"/>
</dbReference>
<reference evidence="1 2" key="1">
    <citation type="journal article" date="2016" name="Environ. Microbiol.">
        <title>Genomic diversification of marine cyanophages into stable ecotypes.</title>
        <authorList>
            <person name="Marston M.F."/>
            <person name="Martiny J.B."/>
        </authorList>
    </citation>
    <scope>NUCLEOTIDE SEQUENCE [LARGE SCALE GENOMIC DNA]</scope>
    <source>
        <strain evidence="1">Sn_11_0110</strain>
    </source>
</reference>
<dbReference type="EMBL" id="KX349303">
    <property type="protein sequence ID" value="AOO14245.1"/>
    <property type="molecule type" value="Genomic_DNA"/>
</dbReference>
<gene>
    <name evidence="1" type="ORF">Sn110110_051</name>
</gene>